<evidence type="ECO:0000256" key="5">
    <source>
        <dbReference type="ARBA" id="ARBA00022827"/>
    </source>
</evidence>
<dbReference type="EMBL" id="FR695868">
    <property type="protein sequence ID" value="CBX28594.1"/>
    <property type="molecule type" value="Genomic_DNA"/>
</dbReference>
<evidence type="ECO:0000256" key="6">
    <source>
        <dbReference type="ARBA" id="ARBA00023002"/>
    </source>
</evidence>
<proteinExistence type="inferred from homology"/>
<comment type="pathway">
    <text evidence="7">Amino-acid biosynthesis; L-methionine biosynthesis via de novo pathway.</text>
</comment>
<accession>E1YDF0</accession>
<evidence type="ECO:0000256" key="3">
    <source>
        <dbReference type="ARBA" id="ARBA00006743"/>
    </source>
</evidence>
<reference evidence="10" key="1">
    <citation type="journal article" date="2011" name="Environ. Microbiol.">
        <title>Genomic insights into the metabolic potential of the polycyclic aromatic hydrocarbon degrading sulfate-reducing Deltaproteobacterium N47.</title>
        <authorList>
            <person name="Bergmann F."/>
            <person name="Selesi D."/>
            <person name="Weinmaier T."/>
            <person name="Tischler P."/>
            <person name="Rattei T."/>
            <person name="Meckenstock R.U."/>
        </authorList>
    </citation>
    <scope>NUCLEOTIDE SEQUENCE</scope>
</reference>
<comment type="pathway">
    <text evidence="2 9">One-carbon metabolism; tetrahydrofolate interconversion.</text>
</comment>
<evidence type="ECO:0000256" key="4">
    <source>
        <dbReference type="ARBA" id="ARBA00022630"/>
    </source>
</evidence>
<comment type="similarity">
    <text evidence="3 9">Belongs to the methylenetetrahydrofolate reductase family.</text>
</comment>
<dbReference type="GO" id="GO:0071949">
    <property type="term" value="F:FAD binding"/>
    <property type="evidence" value="ECO:0007669"/>
    <property type="project" value="TreeGrafter"/>
</dbReference>
<evidence type="ECO:0000313" key="10">
    <source>
        <dbReference type="EMBL" id="CBX28594.1"/>
    </source>
</evidence>
<dbReference type="GO" id="GO:0106312">
    <property type="term" value="F:methylenetetrahydrofolate reductase (NADH) activity"/>
    <property type="evidence" value="ECO:0007669"/>
    <property type="project" value="UniProtKB-EC"/>
</dbReference>
<dbReference type="GO" id="GO:0035999">
    <property type="term" value="P:tetrahydrofolate interconversion"/>
    <property type="evidence" value="ECO:0007669"/>
    <property type="project" value="UniProtKB-UniPathway"/>
</dbReference>
<organism evidence="10">
    <name type="scientific">uncultured Desulfobacterium sp</name>
    <dbReference type="NCBI Taxonomy" id="201089"/>
    <lineage>
        <taxon>Bacteria</taxon>
        <taxon>Pseudomonadati</taxon>
        <taxon>Thermodesulfobacteriota</taxon>
        <taxon>Desulfobacteria</taxon>
        <taxon>Desulfobacterales</taxon>
        <taxon>Desulfobacteriaceae</taxon>
        <taxon>Desulfobacterium</taxon>
        <taxon>environmental samples</taxon>
    </lineage>
</organism>
<dbReference type="UniPathway" id="UPA00193"/>
<protein>
    <recommendedName>
        <fullName evidence="9">Methylenetetrahydrofolate reductase</fullName>
    </recommendedName>
</protein>
<dbReference type="SUPFAM" id="SSF51730">
    <property type="entry name" value="FAD-linked oxidoreductase"/>
    <property type="match status" value="1"/>
</dbReference>
<evidence type="ECO:0000256" key="1">
    <source>
        <dbReference type="ARBA" id="ARBA00001974"/>
    </source>
</evidence>
<dbReference type="InterPro" id="IPR029041">
    <property type="entry name" value="FAD-linked_oxidoreductase-like"/>
</dbReference>
<evidence type="ECO:0000256" key="9">
    <source>
        <dbReference type="RuleBase" id="RU003862"/>
    </source>
</evidence>
<dbReference type="Gene3D" id="3.20.20.220">
    <property type="match status" value="1"/>
</dbReference>
<dbReference type="InterPro" id="IPR003171">
    <property type="entry name" value="Mehydrof_redctse-like"/>
</dbReference>
<dbReference type="GO" id="GO:0009086">
    <property type="term" value="P:methionine biosynthetic process"/>
    <property type="evidence" value="ECO:0007669"/>
    <property type="project" value="TreeGrafter"/>
</dbReference>
<dbReference type="PANTHER" id="PTHR45754:SF3">
    <property type="entry name" value="METHYLENETETRAHYDROFOLATE REDUCTASE (NADPH)"/>
    <property type="match status" value="1"/>
</dbReference>
<evidence type="ECO:0000256" key="2">
    <source>
        <dbReference type="ARBA" id="ARBA00004777"/>
    </source>
</evidence>
<comment type="catalytic activity">
    <reaction evidence="8">
        <text>(6S)-5-methyl-5,6,7,8-tetrahydrofolate + NAD(+) = (6R)-5,10-methylene-5,6,7,8-tetrahydrofolate + NADH + H(+)</text>
        <dbReference type="Rhea" id="RHEA:19821"/>
        <dbReference type="ChEBI" id="CHEBI:15378"/>
        <dbReference type="ChEBI" id="CHEBI:15636"/>
        <dbReference type="ChEBI" id="CHEBI:18608"/>
        <dbReference type="ChEBI" id="CHEBI:57540"/>
        <dbReference type="ChEBI" id="CHEBI:57945"/>
        <dbReference type="EC" id="1.5.1.54"/>
    </reaction>
    <physiologicalReaction direction="right-to-left" evidence="8">
        <dbReference type="Rhea" id="RHEA:19823"/>
    </physiologicalReaction>
</comment>
<evidence type="ECO:0000256" key="8">
    <source>
        <dbReference type="ARBA" id="ARBA00048628"/>
    </source>
</evidence>
<keyword evidence="4 9" id="KW-0285">Flavoprotein</keyword>
<dbReference type="GO" id="GO:0005829">
    <property type="term" value="C:cytosol"/>
    <property type="evidence" value="ECO:0007669"/>
    <property type="project" value="TreeGrafter"/>
</dbReference>
<dbReference type="Pfam" id="PF02219">
    <property type="entry name" value="MTHFR"/>
    <property type="match status" value="1"/>
</dbReference>
<sequence>MYSIRRRPNNKKGENMSIQKRLKNGEFVVLAEMNTPKGVDISRFITDAKRIKGRIDSIVIPDMDNGVMRMSALAGAVLIQQQGIEAIIHIYGRDRNRMALQGDLLAAHILGIRNLIVVQGDDMANSDHRTAIPVDDLDELGLLAAIRSLQAGKDLAGFDLDGQPEFYAGCRLAPFSDEASMISELNMAKDKIAAGAEFIITPPVFDINQFQKFMQKASYLGVPVIPTVFLIKSVAVARYIATNEPGAHISEEIIRRIRKSPDREMEGVKIAGETIAQLRKMAQGILIQAMGWEHRLSAILDAAGI</sequence>
<keyword evidence="6 9" id="KW-0560">Oxidoreductase</keyword>
<evidence type="ECO:0000256" key="7">
    <source>
        <dbReference type="ARBA" id="ARBA00034478"/>
    </source>
</evidence>
<keyword evidence="5 9" id="KW-0274">FAD</keyword>
<dbReference type="AlphaFoldDB" id="E1YDF0"/>
<dbReference type="PANTHER" id="PTHR45754">
    <property type="entry name" value="METHYLENETETRAHYDROFOLATE REDUCTASE"/>
    <property type="match status" value="1"/>
</dbReference>
<gene>
    <name evidence="10" type="ORF">N47_G39180</name>
</gene>
<name>E1YDF0_9BACT</name>
<comment type="cofactor">
    <cofactor evidence="1 9">
        <name>FAD</name>
        <dbReference type="ChEBI" id="CHEBI:57692"/>
    </cofactor>
</comment>